<reference evidence="12 13" key="1">
    <citation type="journal article" date="2006" name="J. Bacteriol.">
        <title>Complete genome sequence of the dehalorespiring bacterium Desulfitobacterium hafniense Y51 and comparison with Dehalococcoides ethenogenes 195.</title>
        <authorList>
            <person name="Nonaka H."/>
            <person name="Keresztes G."/>
            <person name="Shinoda Y."/>
            <person name="Ikenaga Y."/>
            <person name="Abe M."/>
            <person name="Naito K."/>
            <person name="Inatomi K."/>
            <person name="Furukawa K."/>
            <person name="Inui M."/>
            <person name="Yukawa H."/>
        </authorList>
    </citation>
    <scope>NUCLEOTIDE SEQUENCE [LARGE SCALE GENOMIC DNA]</scope>
    <source>
        <strain evidence="12 13">Y51</strain>
    </source>
</reference>
<dbReference type="AlphaFoldDB" id="Q24PX2"/>
<keyword evidence="9" id="KW-0411">Iron-sulfur</keyword>
<dbReference type="PANTHER" id="PTHR43742">
    <property type="entry name" value="TRIMETHYLAMINE-N-OXIDE REDUCTASE"/>
    <property type="match status" value="1"/>
</dbReference>
<protein>
    <submittedName>
        <fullName evidence="12">Putative anaerobic dehydrogenase</fullName>
    </submittedName>
</protein>
<dbReference type="eggNOG" id="COG0243">
    <property type="taxonomic scope" value="Bacteria"/>
</dbReference>
<evidence type="ECO:0000313" key="12">
    <source>
        <dbReference type="EMBL" id="BAE85920.1"/>
    </source>
</evidence>
<sequence>MDSMNITRRRFLQASAATGLLVAGSAGFPALQALAQGEGTASSEGKWVSTLCQGCTSWCAMQAYVVNGRVVKVRGNENSKASHGKICPRPHLAIQQVYDPDRVKVPMKRTNPVKGRNEDPKFVPITWEEAIDTITDKMMELRKNNEPEKYVYFRGRYGGATDISYDATTKVFGSPNNISHSSICAEAEKFGPYYTEAYWDYRDYDLSETRYVLNWGADPVASNRQVPHVMNIWGNVADQATIVTIDPRLSASAAKSQEWMPVIPGEDGALAVAIAHVILTEGLWYKDFVGDFNEGVNLFKKGVTVPEEAFTEKYTSGVVKWWNLELKDRTPEWAAERAGVPAEQIVRVARGFAKAAPRAISWLSPGTSMQVRGAYSTMAAHALNGLVGSVDNVGGTLRGSSVPTGKIPGYEAYQDDISKKGTKAKKIDQRGTKEFPALKDGKSGGGVLTNRVADAMLDKNPYEIKVAIADWCNLPFSCTGAQRWEKALEQLPFLAHITTNPSEMTQYADIVLPAPMHVFEKWSFNKSKANKYGFASIQQQVIEPLWDVVNDETGVSWLIAESLAKKGFPNLLDYFRNEFKDPETGKAPSNHEEFTMTTLKMLTHTLWDPSAEKKGDKLNGWQDFVDKGVWNSVEPPYFKNWESFGTKTTKFEFYSETLKAALEGHAEKHNTTVDDVMQATHYLARGEQAFVPHYEEPLRHGDAAEYPFIFFEHRSRLNREGRSANTLWYQEFKDVDPGDEPWDDVAKINPVDGASLGIKSGDAIRITSPQGSITCTAKLWEGVRPGTVGKCYGQGHWAYGKIASLEYGKKPRGGNNNEILPSDFERLSGSTARHGGVTRIKIEKV</sequence>
<dbReference type="CDD" id="cd02780">
    <property type="entry name" value="MopB_CT_Tetrathionate_Arsenate-R"/>
    <property type="match status" value="1"/>
</dbReference>
<dbReference type="Gene3D" id="2.20.25.90">
    <property type="entry name" value="ADC-like domains"/>
    <property type="match status" value="1"/>
</dbReference>
<keyword evidence="7" id="KW-0560">Oxidoreductase</keyword>
<dbReference type="GO" id="GO:0043546">
    <property type="term" value="F:molybdopterin cofactor binding"/>
    <property type="evidence" value="ECO:0007669"/>
    <property type="project" value="InterPro"/>
</dbReference>
<dbReference type="Gene3D" id="3.40.228.10">
    <property type="entry name" value="Dimethylsulfoxide Reductase, domain 2"/>
    <property type="match status" value="1"/>
</dbReference>
<dbReference type="PROSITE" id="PS51318">
    <property type="entry name" value="TAT"/>
    <property type="match status" value="1"/>
</dbReference>
<name>Q24PX2_DESHY</name>
<dbReference type="Proteomes" id="UP000001946">
    <property type="component" value="Chromosome"/>
</dbReference>
<evidence type="ECO:0000256" key="3">
    <source>
        <dbReference type="ARBA" id="ARBA00022485"/>
    </source>
</evidence>
<evidence type="ECO:0000256" key="9">
    <source>
        <dbReference type="ARBA" id="ARBA00023014"/>
    </source>
</evidence>
<feature type="signal peptide" evidence="10">
    <location>
        <begin position="1"/>
        <end position="35"/>
    </location>
</feature>
<dbReference type="InterPro" id="IPR006963">
    <property type="entry name" value="Mopterin_OxRdtase_4Fe-4S_dom"/>
</dbReference>
<dbReference type="InterPro" id="IPR027467">
    <property type="entry name" value="MopterinOxRdtase_cofactor_BS"/>
</dbReference>
<keyword evidence="3" id="KW-0004">4Fe-4S</keyword>
<dbReference type="PROSITE" id="PS51669">
    <property type="entry name" value="4FE4S_MOW_BIS_MGD"/>
    <property type="match status" value="1"/>
</dbReference>
<evidence type="ECO:0000313" key="13">
    <source>
        <dbReference type="Proteomes" id="UP000001946"/>
    </source>
</evidence>
<accession>Q24PX2</accession>
<dbReference type="GO" id="GO:0016491">
    <property type="term" value="F:oxidoreductase activity"/>
    <property type="evidence" value="ECO:0007669"/>
    <property type="project" value="UniProtKB-KW"/>
</dbReference>
<keyword evidence="8" id="KW-0408">Iron</keyword>
<dbReference type="SUPFAM" id="SSF53706">
    <property type="entry name" value="Formate dehydrogenase/DMSO reductase, domains 1-3"/>
    <property type="match status" value="1"/>
</dbReference>
<dbReference type="InterPro" id="IPR009010">
    <property type="entry name" value="Asp_de-COase-like_dom_sf"/>
</dbReference>
<evidence type="ECO:0000256" key="6">
    <source>
        <dbReference type="ARBA" id="ARBA00022729"/>
    </source>
</evidence>
<dbReference type="Pfam" id="PF01568">
    <property type="entry name" value="Molydop_binding"/>
    <property type="match status" value="1"/>
</dbReference>
<keyword evidence="5" id="KW-0479">Metal-binding</keyword>
<dbReference type="InterPro" id="IPR006656">
    <property type="entry name" value="Mopterin_OxRdtase"/>
</dbReference>
<dbReference type="CDD" id="cd02757">
    <property type="entry name" value="MopB_Arsenate-R"/>
    <property type="match status" value="1"/>
</dbReference>
<dbReference type="Pfam" id="PF04879">
    <property type="entry name" value="Molybdop_Fe4S4"/>
    <property type="match status" value="1"/>
</dbReference>
<dbReference type="Gene3D" id="2.40.40.20">
    <property type="match status" value="1"/>
</dbReference>
<evidence type="ECO:0000256" key="1">
    <source>
        <dbReference type="ARBA" id="ARBA00001966"/>
    </source>
</evidence>
<comment type="similarity">
    <text evidence="2">Belongs to the prokaryotic molybdopterin-containing oxidoreductase family.</text>
</comment>
<keyword evidence="4" id="KW-0500">Molybdenum</keyword>
<dbReference type="InterPro" id="IPR037946">
    <property type="entry name" value="MopB_CT_Tetrathionate"/>
</dbReference>
<feature type="chain" id="PRO_5004202398" evidence="10">
    <location>
        <begin position="36"/>
        <end position="845"/>
    </location>
</feature>
<organism evidence="12 13">
    <name type="scientific">Desulfitobacterium hafniense (strain Y51)</name>
    <dbReference type="NCBI Taxonomy" id="138119"/>
    <lineage>
        <taxon>Bacteria</taxon>
        <taxon>Bacillati</taxon>
        <taxon>Bacillota</taxon>
        <taxon>Clostridia</taxon>
        <taxon>Eubacteriales</taxon>
        <taxon>Desulfitobacteriaceae</taxon>
        <taxon>Desulfitobacterium</taxon>
    </lineage>
</organism>
<evidence type="ECO:0000256" key="2">
    <source>
        <dbReference type="ARBA" id="ARBA00010312"/>
    </source>
</evidence>
<dbReference type="Pfam" id="PF00384">
    <property type="entry name" value="Molybdopterin"/>
    <property type="match status" value="1"/>
</dbReference>
<dbReference type="Gene3D" id="3.30.2070.10">
    <property type="entry name" value="Formate dehydrogenase/DMSO reductase"/>
    <property type="match status" value="1"/>
</dbReference>
<evidence type="ECO:0000256" key="4">
    <source>
        <dbReference type="ARBA" id="ARBA00022505"/>
    </source>
</evidence>
<dbReference type="Gene3D" id="3.40.50.740">
    <property type="match status" value="1"/>
</dbReference>
<keyword evidence="6 10" id="KW-0732">Signal</keyword>
<dbReference type="InterPro" id="IPR019546">
    <property type="entry name" value="TAT_signal_bac_arc"/>
</dbReference>
<dbReference type="KEGG" id="dsy:DSY4131"/>
<dbReference type="GO" id="GO:0051539">
    <property type="term" value="F:4 iron, 4 sulfur cluster binding"/>
    <property type="evidence" value="ECO:0007669"/>
    <property type="project" value="UniProtKB-KW"/>
</dbReference>
<dbReference type="GO" id="GO:0046872">
    <property type="term" value="F:metal ion binding"/>
    <property type="evidence" value="ECO:0007669"/>
    <property type="project" value="UniProtKB-KW"/>
</dbReference>
<keyword evidence="13" id="KW-1185">Reference proteome</keyword>
<dbReference type="PANTHER" id="PTHR43742:SF9">
    <property type="entry name" value="TETRATHIONATE REDUCTASE SUBUNIT A"/>
    <property type="match status" value="1"/>
</dbReference>
<dbReference type="NCBIfam" id="TIGR01409">
    <property type="entry name" value="TAT_signal_seq"/>
    <property type="match status" value="1"/>
</dbReference>
<feature type="domain" description="4Fe-4S Mo/W bis-MGD-type" evidence="11">
    <location>
        <begin position="45"/>
        <end position="101"/>
    </location>
</feature>
<dbReference type="InterPro" id="IPR050612">
    <property type="entry name" value="Prok_Mopterin_Oxidored"/>
</dbReference>
<dbReference type="InterPro" id="IPR006657">
    <property type="entry name" value="MoPterin_dinucl-bd_dom"/>
</dbReference>
<dbReference type="EMBL" id="AP008230">
    <property type="protein sequence ID" value="BAE85920.1"/>
    <property type="molecule type" value="Genomic_DNA"/>
</dbReference>
<evidence type="ECO:0000256" key="5">
    <source>
        <dbReference type="ARBA" id="ARBA00022723"/>
    </source>
</evidence>
<gene>
    <name evidence="12" type="ordered locus">DSY4131</name>
</gene>
<dbReference type="SUPFAM" id="SSF50692">
    <property type="entry name" value="ADC-like"/>
    <property type="match status" value="1"/>
</dbReference>
<evidence type="ECO:0000256" key="10">
    <source>
        <dbReference type="SAM" id="SignalP"/>
    </source>
</evidence>
<dbReference type="STRING" id="138119.DSY4131"/>
<dbReference type="InterPro" id="IPR006311">
    <property type="entry name" value="TAT_signal"/>
</dbReference>
<dbReference type="PROSITE" id="PS00551">
    <property type="entry name" value="MOLYBDOPTERIN_PROK_1"/>
    <property type="match status" value="1"/>
</dbReference>
<evidence type="ECO:0000256" key="7">
    <source>
        <dbReference type="ARBA" id="ARBA00023002"/>
    </source>
</evidence>
<evidence type="ECO:0000259" key="11">
    <source>
        <dbReference type="PROSITE" id="PS51669"/>
    </source>
</evidence>
<dbReference type="SMART" id="SM00926">
    <property type="entry name" value="Molybdop_Fe4S4"/>
    <property type="match status" value="1"/>
</dbReference>
<comment type="cofactor">
    <cofactor evidence="1">
        <name>[4Fe-4S] cluster</name>
        <dbReference type="ChEBI" id="CHEBI:49883"/>
    </cofactor>
</comment>
<proteinExistence type="inferred from homology"/>
<dbReference type="HOGENOM" id="CLU_000422_13_3_9"/>
<evidence type="ECO:0000256" key="8">
    <source>
        <dbReference type="ARBA" id="ARBA00023004"/>
    </source>
</evidence>